<gene>
    <name evidence="1" type="ORF">DDV96_03110</name>
</gene>
<keyword evidence="2" id="KW-1185">Reference proteome</keyword>
<evidence type="ECO:0000313" key="1">
    <source>
        <dbReference type="EMBL" id="PVW16273.1"/>
    </source>
</evidence>
<protein>
    <submittedName>
        <fullName evidence="1">Uncharacterized protein</fullName>
    </submittedName>
</protein>
<comment type="caution">
    <text evidence="1">The sequence shown here is derived from an EMBL/GenBank/DDBJ whole genome shotgun (WGS) entry which is preliminary data.</text>
</comment>
<name>A0A2U0I590_9FLAO</name>
<reference evidence="1 2" key="1">
    <citation type="submission" date="2018-04" db="EMBL/GenBank/DDBJ databases">
        <title>Marixanthomonas spongiae HN-E44 sp. nov., isolated from a marine sponge.</title>
        <authorList>
            <person name="Luo L."/>
            <person name="Zhuang L."/>
        </authorList>
    </citation>
    <scope>NUCLEOTIDE SEQUENCE [LARGE SCALE GENOMIC DNA]</scope>
    <source>
        <strain evidence="1 2">HN-E44</strain>
    </source>
</reference>
<accession>A0A2U0I590</accession>
<organism evidence="1 2">
    <name type="scientific">Marixanthomonas spongiae</name>
    <dbReference type="NCBI Taxonomy" id="2174845"/>
    <lineage>
        <taxon>Bacteria</taxon>
        <taxon>Pseudomonadati</taxon>
        <taxon>Bacteroidota</taxon>
        <taxon>Flavobacteriia</taxon>
        <taxon>Flavobacteriales</taxon>
        <taxon>Flavobacteriaceae</taxon>
        <taxon>Marixanthomonas</taxon>
    </lineage>
</organism>
<dbReference type="Proteomes" id="UP000245962">
    <property type="component" value="Unassembled WGS sequence"/>
</dbReference>
<dbReference type="EMBL" id="QEHR01000002">
    <property type="protein sequence ID" value="PVW16273.1"/>
    <property type="molecule type" value="Genomic_DNA"/>
</dbReference>
<evidence type="ECO:0000313" key="2">
    <source>
        <dbReference type="Proteomes" id="UP000245962"/>
    </source>
</evidence>
<dbReference type="AlphaFoldDB" id="A0A2U0I590"/>
<proteinExistence type="predicted"/>
<sequence length="157" mass="16958">MGCSKDDDQSDDSNNASKNQITFDISGAVEGKKTGSSYIVIVEGVNYSISNNDGTSIDDQTFSLSFYKKFKDNSTTNPAKGTYPIDDVVNLTDTDGFWIVYTDTVNDIDFSQDVSGTLTITSNTNNQLKGTFEFSASSRETGETITVTNGKFSAAID</sequence>